<comment type="caution">
    <text evidence="2">The sequence shown here is derived from an EMBL/GenBank/DDBJ whole genome shotgun (WGS) entry which is preliminary data.</text>
</comment>
<dbReference type="CDD" id="cd06223">
    <property type="entry name" value="PRTases_typeI"/>
    <property type="match status" value="1"/>
</dbReference>
<dbReference type="InterPro" id="IPR000836">
    <property type="entry name" value="PRTase_dom"/>
</dbReference>
<dbReference type="GO" id="GO:0016757">
    <property type="term" value="F:glycosyltransferase activity"/>
    <property type="evidence" value="ECO:0007669"/>
    <property type="project" value="UniProtKB-KW"/>
</dbReference>
<proteinExistence type="predicted"/>
<accession>A0ABW2Z2Z0</accession>
<dbReference type="Gene3D" id="3.40.50.2020">
    <property type="match status" value="1"/>
</dbReference>
<organism evidence="2 3">
    <name type="scientific">Lutibacter aestuarii</name>
    <dbReference type="NCBI Taxonomy" id="861111"/>
    <lineage>
        <taxon>Bacteria</taxon>
        <taxon>Pseudomonadati</taxon>
        <taxon>Bacteroidota</taxon>
        <taxon>Flavobacteriia</taxon>
        <taxon>Flavobacteriales</taxon>
        <taxon>Flavobacteriaceae</taxon>
        <taxon>Lutibacter</taxon>
    </lineage>
</organism>
<evidence type="ECO:0000313" key="2">
    <source>
        <dbReference type="EMBL" id="MFD0761221.1"/>
    </source>
</evidence>
<protein>
    <submittedName>
        <fullName evidence="2">Phosphoribosyltransferase</fullName>
    </submittedName>
</protein>
<dbReference type="Pfam" id="PF00156">
    <property type="entry name" value="Pribosyltran"/>
    <property type="match status" value="1"/>
</dbReference>
<dbReference type="SUPFAM" id="SSF53271">
    <property type="entry name" value="PRTase-like"/>
    <property type="match status" value="1"/>
</dbReference>
<feature type="domain" description="Phosphoribosyltransferase" evidence="1">
    <location>
        <begin position="15"/>
        <end position="155"/>
    </location>
</feature>
<dbReference type="Gene3D" id="3.30.1310.20">
    <property type="entry name" value="PRTase-like"/>
    <property type="match status" value="1"/>
</dbReference>
<evidence type="ECO:0000259" key="1">
    <source>
        <dbReference type="Pfam" id="PF00156"/>
    </source>
</evidence>
<sequence>MFINREQAGSLLADELLIYKNNKDVVVVAIPRGGVPVGYEIAKKLNLPLEIVLSKKIGHPFNKEYAIGAVTLKSKSLNEFIEGVTAHYIESEIKRIREVLTNRYKLYYGDRIPMNLQNKTVIVVDDGVATGRTLLSSIDLIKKENPANIVVALPVSSIAAFNTINELPIVKETICLLTPKNFRAVGQFYKDFRQVSDEKVIQLLK</sequence>
<evidence type="ECO:0000313" key="3">
    <source>
        <dbReference type="Proteomes" id="UP001597032"/>
    </source>
</evidence>
<dbReference type="InterPro" id="IPR029057">
    <property type="entry name" value="PRTase-like"/>
</dbReference>
<name>A0ABW2Z2Z0_9FLAO</name>
<gene>
    <name evidence="2" type="ORF">ACFQZW_03930</name>
</gene>
<dbReference type="EMBL" id="JBHTIC010000005">
    <property type="protein sequence ID" value="MFD0761221.1"/>
    <property type="molecule type" value="Genomic_DNA"/>
</dbReference>
<dbReference type="Proteomes" id="UP001597032">
    <property type="component" value="Unassembled WGS sequence"/>
</dbReference>
<keyword evidence="2" id="KW-0328">Glycosyltransferase</keyword>
<dbReference type="RefSeq" id="WP_386781524.1">
    <property type="nucleotide sequence ID" value="NZ_JBHTIC010000005.1"/>
</dbReference>
<keyword evidence="2" id="KW-0808">Transferase</keyword>
<keyword evidence="3" id="KW-1185">Reference proteome</keyword>
<reference evidence="3" key="1">
    <citation type="journal article" date="2019" name="Int. J. Syst. Evol. Microbiol.">
        <title>The Global Catalogue of Microorganisms (GCM) 10K type strain sequencing project: providing services to taxonomists for standard genome sequencing and annotation.</title>
        <authorList>
            <consortium name="The Broad Institute Genomics Platform"/>
            <consortium name="The Broad Institute Genome Sequencing Center for Infectious Disease"/>
            <person name="Wu L."/>
            <person name="Ma J."/>
        </authorList>
    </citation>
    <scope>NUCLEOTIDE SEQUENCE [LARGE SCALE GENOMIC DNA]</scope>
    <source>
        <strain evidence="3">CCUG 60022</strain>
    </source>
</reference>